<dbReference type="EMBL" id="FNUA01000002">
    <property type="protein sequence ID" value="SEE35142.1"/>
    <property type="molecule type" value="Genomic_DNA"/>
</dbReference>
<dbReference type="EMBL" id="PYWX01000039">
    <property type="protein sequence ID" value="PTC26975.1"/>
    <property type="molecule type" value="Genomic_DNA"/>
</dbReference>
<organism evidence="5 6">
    <name type="scientific">Pseudomonas palleroniana</name>
    <dbReference type="NCBI Taxonomy" id="191390"/>
    <lineage>
        <taxon>Bacteria</taxon>
        <taxon>Pseudomonadati</taxon>
        <taxon>Pseudomonadota</taxon>
        <taxon>Gammaproteobacteria</taxon>
        <taxon>Pseudomonadales</taxon>
        <taxon>Pseudomonadaceae</taxon>
        <taxon>Pseudomonas</taxon>
    </lineage>
</organism>
<accession>A0A1H5I4L2</accession>
<dbReference type="GO" id="GO:0000270">
    <property type="term" value="P:peptidoglycan metabolic process"/>
    <property type="evidence" value="ECO:0007669"/>
    <property type="project" value="TreeGrafter"/>
</dbReference>
<keyword evidence="2 3" id="KW-0378">Hydrolase</keyword>
<proteinExistence type="inferred from homology"/>
<name>A0A1H5I4L2_9PSED</name>
<protein>
    <submittedName>
        <fullName evidence="5">D-alanyl-D-alanine carboxypeptidase / D-alanyl-D-alanine-endopeptidase (Penicillin-binding protein 4)</fullName>
    </submittedName>
    <submittedName>
        <fullName evidence="3">D-alanyl-D-alanine carboxypeptidase/D-alanyl-D-alanine-endopeptidase</fullName>
        <ecNumber evidence="3">3.4.16.4</ecNumber>
    </submittedName>
</protein>
<keyword evidence="5" id="KW-0645">Protease</keyword>
<reference evidence="4 7" key="2">
    <citation type="submission" date="2018-03" db="EMBL/GenBank/DDBJ databases">
        <title>Draft genome sequence of the type strain of Pseudomonas palleroniana LMG 23076, isolated from rice in Cameroon.</title>
        <authorList>
            <person name="Tambong J.T."/>
        </authorList>
    </citation>
    <scope>NUCLEOTIDE SEQUENCE [LARGE SCALE GENOMIC DNA]</scope>
    <source>
        <strain evidence="4 7">LMG 23076</strain>
    </source>
</reference>
<dbReference type="RefSeq" id="WP_090366602.1">
    <property type="nucleotide sequence ID" value="NZ_FNUA01000002.1"/>
</dbReference>
<dbReference type="InterPro" id="IPR012338">
    <property type="entry name" value="Beta-lactam/transpept-like"/>
</dbReference>
<dbReference type="Proteomes" id="UP000423257">
    <property type="component" value="Unassembled WGS sequence"/>
</dbReference>
<dbReference type="PRINTS" id="PR00922">
    <property type="entry name" value="DADACBPTASE3"/>
</dbReference>
<keyword evidence="5" id="KW-0121">Carboxypeptidase</keyword>
<reference evidence="3 8" key="3">
    <citation type="submission" date="2019-09" db="EMBL/GenBank/DDBJ databases">
        <title>Draft genome sequences of 48 bacterial type strains from the CCUG.</title>
        <authorList>
            <person name="Tunovic T."/>
            <person name="Pineiro-Iglesias B."/>
            <person name="Unosson C."/>
            <person name="Inganas E."/>
            <person name="Ohlen M."/>
            <person name="Cardew S."/>
            <person name="Jensie-Markopoulos S."/>
            <person name="Salva-Serra F."/>
            <person name="Jaen-Luchoro D."/>
            <person name="Karlsson R."/>
            <person name="Svensson-Stadler L."/>
            <person name="Chun J."/>
            <person name="Moore E."/>
        </authorList>
    </citation>
    <scope>NUCLEOTIDE SEQUENCE [LARGE SCALE GENOMIC DNA]</scope>
    <source>
        <strain evidence="3 8">CCUG 51524</strain>
    </source>
</reference>
<dbReference type="PANTHER" id="PTHR30023">
    <property type="entry name" value="D-ALANYL-D-ALANINE CARBOXYPEPTIDASE"/>
    <property type="match status" value="1"/>
</dbReference>
<dbReference type="Gene3D" id="3.50.80.20">
    <property type="entry name" value="D-Ala-D-Ala carboxypeptidase C, peptidase S13"/>
    <property type="match status" value="1"/>
</dbReference>
<dbReference type="PROSITE" id="PS51257">
    <property type="entry name" value="PROKAR_LIPOPROTEIN"/>
    <property type="match status" value="1"/>
</dbReference>
<evidence type="ECO:0000313" key="4">
    <source>
        <dbReference type="EMBL" id="PTC26975.1"/>
    </source>
</evidence>
<dbReference type="GO" id="GO:0009002">
    <property type="term" value="F:serine-type D-Ala-D-Ala carboxypeptidase activity"/>
    <property type="evidence" value="ECO:0007669"/>
    <property type="project" value="UniProtKB-EC"/>
</dbReference>
<evidence type="ECO:0000256" key="2">
    <source>
        <dbReference type="ARBA" id="ARBA00022801"/>
    </source>
</evidence>
<dbReference type="EMBL" id="VZPQ01000010">
    <property type="protein sequence ID" value="KAB0565647.1"/>
    <property type="molecule type" value="Genomic_DNA"/>
</dbReference>
<dbReference type="Pfam" id="PF02113">
    <property type="entry name" value="Peptidase_S13"/>
    <property type="match status" value="1"/>
</dbReference>
<reference evidence="5 6" key="1">
    <citation type="submission" date="2016-10" db="EMBL/GenBank/DDBJ databases">
        <authorList>
            <person name="de Groot N.N."/>
        </authorList>
    </citation>
    <scope>NUCLEOTIDE SEQUENCE [LARGE SCALE GENOMIC DNA]</scope>
    <source>
        <strain evidence="5 6">BS3265</strain>
    </source>
</reference>
<evidence type="ECO:0000313" key="7">
    <source>
        <dbReference type="Proteomes" id="UP000240476"/>
    </source>
</evidence>
<evidence type="ECO:0000313" key="3">
    <source>
        <dbReference type="EMBL" id="KAB0565647.1"/>
    </source>
</evidence>
<dbReference type="Proteomes" id="UP000240476">
    <property type="component" value="Unassembled WGS sequence"/>
</dbReference>
<dbReference type="Proteomes" id="UP000199129">
    <property type="component" value="Unassembled WGS sequence"/>
</dbReference>
<evidence type="ECO:0000256" key="1">
    <source>
        <dbReference type="ARBA" id="ARBA00006096"/>
    </source>
</evidence>
<dbReference type="SUPFAM" id="SSF56601">
    <property type="entry name" value="beta-lactamase/transpeptidase-like"/>
    <property type="match status" value="1"/>
</dbReference>
<evidence type="ECO:0000313" key="8">
    <source>
        <dbReference type="Proteomes" id="UP000423257"/>
    </source>
</evidence>
<dbReference type="PANTHER" id="PTHR30023:SF0">
    <property type="entry name" value="PENICILLIN-SENSITIVE CARBOXYPEPTIDASE A"/>
    <property type="match status" value="1"/>
</dbReference>
<gene>
    <name evidence="3" type="primary">dacB</name>
    <name evidence="4" type="ORF">C9383_13985</name>
    <name evidence="3" type="ORF">F7R03_17105</name>
    <name evidence="5" type="ORF">SAMN04490198_1187</name>
</gene>
<evidence type="ECO:0000313" key="5">
    <source>
        <dbReference type="EMBL" id="SEE35142.1"/>
    </source>
</evidence>
<dbReference type="GO" id="GO:0006508">
    <property type="term" value="P:proteolysis"/>
    <property type="evidence" value="ECO:0007669"/>
    <property type="project" value="InterPro"/>
</dbReference>
<keyword evidence="7" id="KW-1185">Reference proteome</keyword>
<sequence>MQWGRWIHAGAMALGFGLLLSGCATPSKTAGGQGLDQLLADPALHGASVSLMVRDAKSGATLYQYNPRTRLVPASNLKLLTTAAAMDVLGPQYRFATQLLSNGTRQGDRLSGNLYLRGLGDPTLQFADYQALAAQLASQGIRQVQGDLVFDDTWFDAERLGVDWSHDDETTYYGAQISALTVSPNSDFDAGSVLVTAKAPVRAGQPVTVEIYPPTDYLQLSNRAVSGPGNTYGINRRHGTNLLQLSGAVAPGRQSEQLVSVWEPTQLVANLFEQALAQQGIRVSGRRVMGAASPATATVLAEHQSAPLQELITPLLKLSNNNMSEALLKAMGRKTANSGTAAAGAVAVAGFLKRQGLDTTTLSQVDGSGLSRRNLVSSQNLTDVLLAASKQPWFNAWYNALPIAGNTERMTGGSLRYRLKGTLAENNLHAKTGSMGGVSSLSGYLTDTHGRRLVFSMISNNYVVTGAQVKGVENRVVEALSRWDD</sequence>
<evidence type="ECO:0000313" key="6">
    <source>
        <dbReference type="Proteomes" id="UP000199129"/>
    </source>
</evidence>
<dbReference type="NCBIfam" id="TIGR00666">
    <property type="entry name" value="PBP4"/>
    <property type="match status" value="1"/>
</dbReference>
<comment type="similarity">
    <text evidence="1">Belongs to the peptidase S13 family.</text>
</comment>
<dbReference type="InterPro" id="IPR000667">
    <property type="entry name" value="Peptidase_S13"/>
</dbReference>
<dbReference type="Gene3D" id="3.40.710.10">
    <property type="entry name" value="DD-peptidase/beta-lactamase superfamily"/>
    <property type="match status" value="2"/>
</dbReference>
<dbReference type="AlphaFoldDB" id="A0A1H5I4L2"/>
<dbReference type="EC" id="3.4.16.4" evidence="3"/>